<accession>A0A9W9LBP0</accession>
<name>A0A9W9LBP0_9EURO</name>
<evidence type="ECO:0000313" key="11">
    <source>
        <dbReference type="Proteomes" id="UP001149079"/>
    </source>
</evidence>
<comment type="caution">
    <text evidence="10">The sequence shown here is derived from an EMBL/GenBank/DDBJ whole genome shotgun (WGS) entry which is preliminary data.</text>
</comment>
<keyword evidence="3 8" id="KW-0349">Heme</keyword>
<dbReference type="EMBL" id="JAPQKL010000001">
    <property type="protein sequence ID" value="KAJ5146140.1"/>
    <property type="molecule type" value="Genomic_DNA"/>
</dbReference>
<evidence type="ECO:0000256" key="3">
    <source>
        <dbReference type="ARBA" id="ARBA00022617"/>
    </source>
</evidence>
<dbReference type="PANTHER" id="PTHR46206:SF1">
    <property type="entry name" value="P450, PUTATIVE (EUROFUNG)-RELATED"/>
    <property type="match status" value="1"/>
</dbReference>
<evidence type="ECO:0000256" key="9">
    <source>
        <dbReference type="RuleBase" id="RU000461"/>
    </source>
</evidence>
<evidence type="ECO:0000256" key="2">
    <source>
        <dbReference type="ARBA" id="ARBA00010617"/>
    </source>
</evidence>
<protein>
    <submittedName>
        <fullName evidence="10">Cytochrome P450</fullName>
    </submittedName>
</protein>
<dbReference type="PROSITE" id="PS00086">
    <property type="entry name" value="CYTOCHROME_P450"/>
    <property type="match status" value="1"/>
</dbReference>
<dbReference type="GO" id="GO:0043386">
    <property type="term" value="P:mycotoxin biosynthetic process"/>
    <property type="evidence" value="ECO:0007669"/>
    <property type="project" value="UniProtKB-ARBA"/>
</dbReference>
<dbReference type="GO" id="GO:0016705">
    <property type="term" value="F:oxidoreductase activity, acting on paired donors, with incorporation or reduction of molecular oxygen"/>
    <property type="evidence" value="ECO:0007669"/>
    <property type="project" value="InterPro"/>
</dbReference>
<dbReference type="InterPro" id="IPR017972">
    <property type="entry name" value="Cyt_P450_CS"/>
</dbReference>
<evidence type="ECO:0000313" key="10">
    <source>
        <dbReference type="EMBL" id="KAJ5146140.1"/>
    </source>
</evidence>
<comment type="similarity">
    <text evidence="2 9">Belongs to the cytochrome P450 family.</text>
</comment>
<keyword evidence="6 8" id="KW-0408">Iron</keyword>
<evidence type="ECO:0000256" key="8">
    <source>
        <dbReference type="PIRSR" id="PIRSR602403-1"/>
    </source>
</evidence>
<evidence type="ECO:0000256" key="4">
    <source>
        <dbReference type="ARBA" id="ARBA00022723"/>
    </source>
</evidence>
<dbReference type="GO" id="GO:0004497">
    <property type="term" value="F:monooxygenase activity"/>
    <property type="evidence" value="ECO:0007669"/>
    <property type="project" value="UniProtKB-KW"/>
</dbReference>
<dbReference type="SUPFAM" id="SSF48264">
    <property type="entry name" value="Cytochrome P450"/>
    <property type="match status" value="1"/>
</dbReference>
<gene>
    <name evidence="10" type="ORF">N7515_000704</name>
</gene>
<evidence type="ECO:0000256" key="6">
    <source>
        <dbReference type="ARBA" id="ARBA00023004"/>
    </source>
</evidence>
<dbReference type="InterPro" id="IPR001128">
    <property type="entry name" value="Cyt_P450"/>
</dbReference>
<dbReference type="RefSeq" id="XP_056526614.1">
    <property type="nucleotide sequence ID" value="XM_056661448.1"/>
</dbReference>
<dbReference type="InterPro" id="IPR036396">
    <property type="entry name" value="Cyt_P450_sf"/>
</dbReference>
<keyword evidence="5 9" id="KW-0560">Oxidoreductase</keyword>
<dbReference type="Proteomes" id="UP001149079">
    <property type="component" value="Unassembled WGS sequence"/>
</dbReference>
<dbReference type="PANTHER" id="PTHR46206">
    <property type="entry name" value="CYTOCHROME P450"/>
    <property type="match status" value="1"/>
</dbReference>
<evidence type="ECO:0000256" key="7">
    <source>
        <dbReference type="ARBA" id="ARBA00023033"/>
    </source>
</evidence>
<feature type="binding site" description="axial binding residue" evidence="8">
    <location>
        <position position="184"/>
    </location>
    <ligand>
        <name>heme</name>
        <dbReference type="ChEBI" id="CHEBI:30413"/>
    </ligand>
    <ligandPart>
        <name>Fe</name>
        <dbReference type="ChEBI" id="CHEBI:18248"/>
    </ligandPart>
</feature>
<dbReference type="GO" id="GO:0020037">
    <property type="term" value="F:heme binding"/>
    <property type="evidence" value="ECO:0007669"/>
    <property type="project" value="InterPro"/>
</dbReference>
<dbReference type="AlphaFoldDB" id="A0A9W9LBP0"/>
<dbReference type="OrthoDB" id="1844152at2759"/>
<dbReference type="CDD" id="cd11041">
    <property type="entry name" value="CYP503A1-like"/>
    <property type="match status" value="1"/>
</dbReference>
<dbReference type="GeneID" id="81400618"/>
<reference evidence="10" key="1">
    <citation type="submission" date="2022-11" db="EMBL/GenBank/DDBJ databases">
        <authorList>
            <person name="Petersen C."/>
        </authorList>
    </citation>
    <scope>NUCLEOTIDE SEQUENCE</scope>
    <source>
        <strain evidence="10">IBT 22155</strain>
    </source>
</reference>
<organism evidence="10 11">
    <name type="scientific">Penicillium bovifimosum</name>
    <dbReference type="NCBI Taxonomy" id="126998"/>
    <lineage>
        <taxon>Eukaryota</taxon>
        <taxon>Fungi</taxon>
        <taxon>Dikarya</taxon>
        <taxon>Ascomycota</taxon>
        <taxon>Pezizomycotina</taxon>
        <taxon>Eurotiomycetes</taxon>
        <taxon>Eurotiomycetidae</taxon>
        <taxon>Eurotiales</taxon>
        <taxon>Aspergillaceae</taxon>
        <taxon>Penicillium</taxon>
    </lineage>
</organism>
<evidence type="ECO:0000256" key="5">
    <source>
        <dbReference type="ARBA" id="ARBA00023002"/>
    </source>
</evidence>
<dbReference type="Pfam" id="PF00067">
    <property type="entry name" value="p450"/>
    <property type="match status" value="1"/>
</dbReference>
<dbReference type="PRINTS" id="PR00465">
    <property type="entry name" value="EP450IV"/>
</dbReference>
<proteinExistence type="inferred from homology"/>
<dbReference type="InterPro" id="IPR002403">
    <property type="entry name" value="Cyt_P450_E_grp-IV"/>
</dbReference>
<comment type="cofactor">
    <cofactor evidence="1 8">
        <name>heme</name>
        <dbReference type="ChEBI" id="CHEBI:30413"/>
    </cofactor>
</comment>
<keyword evidence="11" id="KW-1185">Reference proteome</keyword>
<keyword evidence="4 8" id="KW-0479">Metal-binding</keyword>
<keyword evidence="7 9" id="KW-0503">Monooxygenase</keyword>
<dbReference type="GO" id="GO:0005506">
    <property type="term" value="F:iron ion binding"/>
    <property type="evidence" value="ECO:0007669"/>
    <property type="project" value="InterPro"/>
</dbReference>
<evidence type="ECO:0000256" key="1">
    <source>
        <dbReference type="ARBA" id="ARBA00001971"/>
    </source>
</evidence>
<sequence>MLVTRLLALNFVGNRTSSVAFTHAIWSLVHCESQGLGYWAAMREEVEKVFASDESEEATESKKHYQGQGARWMRWNKSHTAQMNLIESFLKESLRYNTDTNLECKRMIVDPAGYRFKNGVNLKQGTVSAIPIWQIHHDPDLYPQPEEFDARRFYQGDDGSQARKASIQTTSDYFLAFGAGKHACPGRFFASQHLKLLMAFIVMNYEIQPVSRPDDEWFGSSHMPNMAAGLTIRARQC</sequence>
<dbReference type="Gene3D" id="1.10.630.10">
    <property type="entry name" value="Cytochrome P450"/>
    <property type="match status" value="1"/>
</dbReference>
<reference evidence="10" key="2">
    <citation type="journal article" date="2023" name="IMA Fungus">
        <title>Comparative genomic study of the Penicillium genus elucidates a diverse pangenome and 15 lateral gene transfer events.</title>
        <authorList>
            <person name="Petersen C."/>
            <person name="Sorensen T."/>
            <person name="Nielsen M.R."/>
            <person name="Sondergaard T.E."/>
            <person name="Sorensen J.L."/>
            <person name="Fitzpatrick D.A."/>
            <person name="Frisvad J.C."/>
            <person name="Nielsen K.L."/>
        </authorList>
    </citation>
    <scope>NUCLEOTIDE SEQUENCE</scope>
    <source>
        <strain evidence="10">IBT 22155</strain>
    </source>
</reference>